<proteinExistence type="predicted"/>
<dbReference type="AlphaFoldDB" id="A0A8C3WTX1"/>
<name>A0A8C3WTX1_9CETA</name>
<protein>
    <submittedName>
        <fullName evidence="1">Uncharacterized protein</fullName>
    </submittedName>
</protein>
<accession>A0A8C3WTX1</accession>
<reference evidence="1" key="1">
    <citation type="submission" date="2025-08" db="UniProtKB">
        <authorList>
            <consortium name="Ensembl"/>
        </authorList>
    </citation>
    <scope>IDENTIFICATION</scope>
</reference>
<dbReference type="GeneTree" id="ENSGT00900000143482"/>
<organism evidence="1 2">
    <name type="scientific">Catagonus wagneri</name>
    <name type="common">Chacoan peccary</name>
    <dbReference type="NCBI Taxonomy" id="51154"/>
    <lineage>
        <taxon>Eukaryota</taxon>
        <taxon>Metazoa</taxon>
        <taxon>Chordata</taxon>
        <taxon>Craniata</taxon>
        <taxon>Vertebrata</taxon>
        <taxon>Euteleostomi</taxon>
        <taxon>Mammalia</taxon>
        <taxon>Eutheria</taxon>
        <taxon>Laurasiatheria</taxon>
        <taxon>Artiodactyla</taxon>
        <taxon>Suina</taxon>
        <taxon>Tayassuidae</taxon>
        <taxon>Catagonus</taxon>
    </lineage>
</organism>
<dbReference type="Ensembl" id="ENSCWAT00000020771.1">
    <property type="protein sequence ID" value="ENSCWAP00000019140.1"/>
    <property type="gene ID" value="ENSCWAG00000014695.1"/>
</dbReference>
<dbReference type="Proteomes" id="UP000694540">
    <property type="component" value="Unplaced"/>
</dbReference>
<reference evidence="1" key="2">
    <citation type="submission" date="2025-09" db="UniProtKB">
        <authorList>
            <consortium name="Ensembl"/>
        </authorList>
    </citation>
    <scope>IDENTIFICATION</scope>
</reference>
<evidence type="ECO:0000313" key="1">
    <source>
        <dbReference type="Ensembl" id="ENSCWAP00000019140.1"/>
    </source>
</evidence>
<keyword evidence="2" id="KW-1185">Reference proteome</keyword>
<sequence>MAYTMKNIFKAGDPIYLRKVLVNNLGEEKRTKLHIQKLQKALNMRFQETDKEKAALRKFLEKLQKTTGSFPQRPFW</sequence>
<evidence type="ECO:0000313" key="2">
    <source>
        <dbReference type="Proteomes" id="UP000694540"/>
    </source>
</evidence>